<protein>
    <submittedName>
        <fullName evidence="2">Uncharacterized protein</fullName>
    </submittedName>
</protein>
<sequence>MASSSKTAAISTNGNNKSESDDEFRLAVGQNSDDYDSGSETDNSKDSDFELTSKPKKRKATTATTAATTTTHPDRNTTITTTRASSSHSSANKRKRTTTETGDEEEDAYYVLRCPLDRNCMTESSYIHNAPASIKGVFCEHPFKKRRAMEHFRACGLQGQISSERHIWENCCLKVVPDRKNTPVNAEWAEKHNRTLIRSAVKQAEGGKKEKERVEKEMEEEL</sequence>
<comment type="caution">
    <text evidence="2">The sequence shown here is derived from an EMBL/GenBank/DDBJ whole genome shotgun (WGS) entry which is preliminary data.</text>
</comment>
<dbReference type="Proteomes" id="UP001281003">
    <property type="component" value="Unassembled WGS sequence"/>
</dbReference>
<organism evidence="2 3">
    <name type="scientific">Sordaria brevicollis</name>
    <dbReference type="NCBI Taxonomy" id="83679"/>
    <lineage>
        <taxon>Eukaryota</taxon>
        <taxon>Fungi</taxon>
        <taxon>Dikarya</taxon>
        <taxon>Ascomycota</taxon>
        <taxon>Pezizomycotina</taxon>
        <taxon>Sordariomycetes</taxon>
        <taxon>Sordariomycetidae</taxon>
        <taxon>Sordariales</taxon>
        <taxon>Sordariaceae</taxon>
        <taxon>Sordaria</taxon>
    </lineage>
</organism>
<gene>
    <name evidence="2" type="ORF">B0T20DRAFT_169025</name>
</gene>
<keyword evidence="3" id="KW-1185">Reference proteome</keyword>
<evidence type="ECO:0000313" key="3">
    <source>
        <dbReference type="Proteomes" id="UP001281003"/>
    </source>
</evidence>
<reference evidence="2" key="1">
    <citation type="journal article" date="2023" name="Mol. Phylogenet. Evol.">
        <title>Genome-scale phylogeny and comparative genomics of the fungal order Sordariales.</title>
        <authorList>
            <person name="Hensen N."/>
            <person name="Bonometti L."/>
            <person name="Westerberg I."/>
            <person name="Brannstrom I.O."/>
            <person name="Guillou S."/>
            <person name="Cros-Aarteil S."/>
            <person name="Calhoun S."/>
            <person name="Haridas S."/>
            <person name="Kuo A."/>
            <person name="Mondo S."/>
            <person name="Pangilinan J."/>
            <person name="Riley R."/>
            <person name="LaButti K."/>
            <person name="Andreopoulos B."/>
            <person name="Lipzen A."/>
            <person name="Chen C."/>
            <person name="Yan M."/>
            <person name="Daum C."/>
            <person name="Ng V."/>
            <person name="Clum A."/>
            <person name="Steindorff A."/>
            <person name="Ohm R.A."/>
            <person name="Martin F."/>
            <person name="Silar P."/>
            <person name="Natvig D.O."/>
            <person name="Lalanne C."/>
            <person name="Gautier V."/>
            <person name="Ament-Velasquez S.L."/>
            <person name="Kruys A."/>
            <person name="Hutchinson M.I."/>
            <person name="Powell A.J."/>
            <person name="Barry K."/>
            <person name="Miller A.N."/>
            <person name="Grigoriev I.V."/>
            <person name="Debuchy R."/>
            <person name="Gladieux P."/>
            <person name="Hiltunen Thoren M."/>
            <person name="Johannesson H."/>
        </authorList>
    </citation>
    <scope>NUCLEOTIDE SEQUENCE</scope>
    <source>
        <strain evidence="2">FGSC 1904</strain>
    </source>
</reference>
<proteinExistence type="predicted"/>
<name>A0AAE0PHU9_SORBR</name>
<evidence type="ECO:0000313" key="2">
    <source>
        <dbReference type="EMBL" id="KAK3399780.1"/>
    </source>
</evidence>
<feature type="region of interest" description="Disordered" evidence="1">
    <location>
        <begin position="202"/>
        <end position="222"/>
    </location>
</feature>
<accession>A0AAE0PHU9</accession>
<evidence type="ECO:0000256" key="1">
    <source>
        <dbReference type="SAM" id="MobiDB-lite"/>
    </source>
</evidence>
<feature type="region of interest" description="Disordered" evidence="1">
    <location>
        <begin position="1"/>
        <end position="104"/>
    </location>
</feature>
<dbReference type="AlphaFoldDB" id="A0AAE0PHU9"/>
<feature type="compositionally biased region" description="Polar residues" evidence="1">
    <location>
        <begin position="1"/>
        <end position="17"/>
    </location>
</feature>
<feature type="compositionally biased region" description="Basic and acidic residues" evidence="1">
    <location>
        <begin position="42"/>
        <end position="53"/>
    </location>
</feature>
<reference evidence="2" key="2">
    <citation type="submission" date="2023-07" db="EMBL/GenBank/DDBJ databases">
        <authorList>
            <consortium name="Lawrence Berkeley National Laboratory"/>
            <person name="Haridas S."/>
            <person name="Hensen N."/>
            <person name="Bonometti L."/>
            <person name="Westerberg I."/>
            <person name="Brannstrom I.O."/>
            <person name="Guillou S."/>
            <person name="Cros-Aarteil S."/>
            <person name="Calhoun S."/>
            <person name="Kuo A."/>
            <person name="Mondo S."/>
            <person name="Pangilinan J."/>
            <person name="Riley R."/>
            <person name="LaButti K."/>
            <person name="Andreopoulos B."/>
            <person name="Lipzen A."/>
            <person name="Chen C."/>
            <person name="Yanf M."/>
            <person name="Daum C."/>
            <person name="Ng V."/>
            <person name="Clum A."/>
            <person name="Steindorff A."/>
            <person name="Ohm R."/>
            <person name="Martin F."/>
            <person name="Silar P."/>
            <person name="Natvig D."/>
            <person name="Lalanne C."/>
            <person name="Gautier V."/>
            <person name="Ament-velasquez S.L."/>
            <person name="Kruys A."/>
            <person name="Hutchinson M.I."/>
            <person name="Powell A.J."/>
            <person name="Barry K."/>
            <person name="Miller A.N."/>
            <person name="Grigoriev I.V."/>
            <person name="Debuchy R."/>
            <person name="Gladieux P."/>
            <person name="Thoren M.H."/>
            <person name="Johannesson H."/>
        </authorList>
    </citation>
    <scope>NUCLEOTIDE SEQUENCE</scope>
    <source>
        <strain evidence="2">FGSC 1904</strain>
    </source>
</reference>
<feature type="compositionally biased region" description="Basic and acidic residues" evidence="1">
    <location>
        <begin position="205"/>
        <end position="216"/>
    </location>
</feature>
<feature type="compositionally biased region" description="Low complexity" evidence="1">
    <location>
        <begin position="61"/>
        <end position="90"/>
    </location>
</feature>
<dbReference type="EMBL" id="JAUTDP010000004">
    <property type="protein sequence ID" value="KAK3399780.1"/>
    <property type="molecule type" value="Genomic_DNA"/>
</dbReference>